<reference evidence="1" key="2">
    <citation type="submission" date="2021-08" db="EMBL/GenBank/DDBJ databases">
        <authorList>
            <person name="Tani A."/>
            <person name="Ola A."/>
            <person name="Ogura Y."/>
            <person name="Katsura K."/>
            <person name="Hayashi T."/>
        </authorList>
    </citation>
    <scope>NUCLEOTIDE SEQUENCE</scope>
    <source>
        <strain evidence="1">DSM 16372</strain>
    </source>
</reference>
<organism evidence="1 2">
    <name type="scientific">Methylobacterium hispanicum</name>
    <dbReference type="NCBI Taxonomy" id="270350"/>
    <lineage>
        <taxon>Bacteria</taxon>
        <taxon>Pseudomonadati</taxon>
        <taxon>Pseudomonadota</taxon>
        <taxon>Alphaproteobacteria</taxon>
        <taxon>Hyphomicrobiales</taxon>
        <taxon>Methylobacteriaceae</taxon>
        <taxon>Methylobacterium</taxon>
    </lineage>
</organism>
<proteinExistence type="predicted"/>
<gene>
    <name evidence="1" type="ORF">BHAOGJBA_1560</name>
</gene>
<dbReference type="EMBL" id="BPQO01000005">
    <property type="protein sequence ID" value="GJD88049.1"/>
    <property type="molecule type" value="Genomic_DNA"/>
</dbReference>
<evidence type="ECO:0000313" key="1">
    <source>
        <dbReference type="EMBL" id="GJD88049.1"/>
    </source>
</evidence>
<comment type="caution">
    <text evidence="1">The sequence shown here is derived from an EMBL/GenBank/DDBJ whole genome shotgun (WGS) entry which is preliminary data.</text>
</comment>
<dbReference type="AlphaFoldDB" id="A0AAV4ZJF2"/>
<name>A0AAV4ZJF2_9HYPH</name>
<keyword evidence="2" id="KW-1185">Reference proteome</keyword>
<sequence length="81" mass="8934">MCLGGDQRAVIWRGQKSPTKSIAQRFGVPPDVVRTVIHNVKDREGLNGADNIIIYDNGDIEDEFDNWLGNLCDEPGVHCGP</sequence>
<reference evidence="1" key="1">
    <citation type="journal article" date="2016" name="Front. Microbiol.">
        <title>Genome Sequence of the Piezophilic, Mesophilic Sulfate-Reducing Bacterium Desulfovibrio indicus J2T.</title>
        <authorList>
            <person name="Cao J."/>
            <person name="Maignien L."/>
            <person name="Shao Z."/>
            <person name="Alain K."/>
            <person name="Jebbar M."/>
        </authorList>
    </citation>
    <scope>NUCLEOTIDE SEQUENCE</scope>
    <source>
        <strain evidence="1">DSM 16372</strain>
    </source>
</reference>
<protein>
    <submittedName>
        <fullName evidence="1">Uncharacterized protein</fullName>
    </submittedName>
</protein>
<evidence type="ECO:0000313" key="2">
    <source>
        <dbReference type="Proteomes" id="UP001055247"/>
    </source>
</evidence>
<accession>A0AAV4ZJF2</accession>
<dbReference type="Proteomes" id="UP001055247">
    <property type="component" value="Unassembled WGS sequence"/>
</dbReference>